<evidence type="ECO:0000313" key="2">
    <source>
        <dbReference type="Proteomes" id="UP000688137"/>
    </source>
</evidence>
<organism evidence="1 2">
    <name type="scientific">Paramecium primaurelia</name>
    <dbReference type="NCBI Taxonomy" id="5886"/>
    <lineage>
        <taxon>Eukaryota</taxon>
        <taxon>Sar</taxon>
        <taxon>Alveolata</taxon>
        <taxon>Ciliophora</taxon>
        <taxon>Intramacronucleata</taxon>
        <taxon>Oligohymenophorea</taxon>
        <taxon>Peniculida</taxon>
        <taxon>Parameciidae</taxon>
        <taxon>Paramecium</taxon>
    </lineage>
</organism>
<dbReference type="EMBL" id="CAJJDM010000136">
    <property type="protein sequence ID" value="CAD8107226.1"/>
    <property type="molecule type" value="Genomic_DNA"/>
</dbReference>
<reference evidence="1" key="1">
    <citation type="submission" date="2021-01" db="EMBL/GenBank/DDBJ databases">
        <authorList>
            <consortium name="Genoscope - CEA"/>
            <person name="William W."/>
        </authorList>
    </citation>
    <scope>NUCLEOTIDE SEQUENCE</scope>
</reference>
<dbReference type="AlphaFoldDB" id="A0A8S1PVU8"/>
<protein>
    <submittedName>
        <fullName evidence="1">Uncharacterized protein</fullName>
    </submittedName>
</protein>
<accession>A0A8S1PVU8</accession>
<comment type="caution">
    <text evidence="1">The sequence shown here is derived from an EMBL/GenBank/DDBJ whole genome shotgun (WGS) entry which is preliminary data.</text>
</comment>
<proteinExistence type="predicted"/>
<gene>
    <name evidence="1" type="ORF">PPRIM_AZ9-3.1.T1330062</name>
</gene>
<name>A0A8S1PVU8_PARPR</name>
<sequence>MQSKLNNQDDTYNTEPTAANKVQIRLDKFYIPILKKRKVHRVVFRDECQKGKSIADIHIVENWKRYNQLTEESAKTCCSTF</sequence>
<dbReference type="Proteomes" id="UP000688137">
    <property type="component" value="Unassembled WGS sequence"/>
</dbReference>
<keyword evidence="2" id="KW-1185">Reference proteome</keyword>
<evidence type="ECO:0000313" key="1">
    <source>
        <dbReference type="EMBL" id="CAD8107226.1"/>
    </source>
</evidence>